<keyword evidence="2" id="KW-0067">ATP-binding</keyword>
<dbReference type="Proteomes" id="UP000179627">
    <property type="component" value="Unassembled WGS sequence"/>
</dbReference>
<keyword evidence="1" id="KW-0547">Nucleotide-binding</keyword>
<dbReference type="SUPFAM" id="SSF46894">
    <property type="entry name" value="C-terminal effector domain of the bipartite response regulators"/>
    <property type="match status" value="1"/>
</dbReference>
<dbReference type="CDD" id="cd06170">
    <property type="entry name" value="LuxR_C_like"/>
    <property type="match status" value="1"/>
</dbReference>
<dbReference type="PANTHER" id="PTHR16305:SF35">
    <property type="entry name" value="TRANSCRIPTIONAL ACTIVATOR DOMAIN"/>
    <property type="match status" value="1"/>
</dbReference>
<dbReference type="SUPFAM" id="SSF52540">
    <property type="entry name" value="P-loop containing nucleoside triphosphate hydrolases"/>
    <property type="match status" value="1"/>
</dbReference>
<dbReference type="GO" id="GO:0005737">
    <property type="term" value="C:cytoplasm"/>
    <property type="evidence" value="ECO:0007669"/>
    <property type="project" value="TreeGrafter"/>
</dbReference>
<sequence>MAAVGAALDRLASARRRPGLDWMEIRGEPGIGKSRLIGELAELADARGHLVLRGHGAELEQDIPFNALVDALDDYLGAVDPARLRQLGADRLDELAAVFPALRSLGTVPTGDTSEMQRWQTYRAARALLELLAANRPLVLALDDLHWADTASVELVAHLLRRPPNARVLLVVAVRPRQVPEALAAALSAAALSGRALSGRALSGGAASAVVAATDGQAGANSPATVGVRLELAPLSPEDSDALLSPVTRDPVVRRRWYRESGGNPFYLEQLARTRAPTRPLSAVAGPSSVPPALTASTGLDGPDDVPPAVTAAVGAEIAQLPEVVRRFAQGAAVAGEVFEPDLAAEAAALPETDAFEALDALVAADVVRPTEVPRRFMFRHPIVRHAIYMSAGPGWRIAAHARAADALAARGAAATARAHHVERAARPGDEAAIALLTKAAAASRLRAPAAAAHWYAAALRLLPGGESSPGQSVDVYVDADGGLRRLELLSRLAAALDASYQPQQARVVLDEIMDLIPREFGAERAHLVALRSAVDHVLGRHGEARALVLDAVASAEPGTRESCLLRLQLAIDHFYTGEYDGMRRWQQEAHALAGTLDDAPLLAASAGLLAGAEYMVGDVSAAIAEAAGAARRYDLLSDDQVIPHLDKLAWLGWTEAFLERFTDALRHLDRVDALALRNGRGSIGTLTAVARSLVLTLRGRLPEAAAAAEAAVEACLLTPHLPFLSWALAARCAAATLAGDLPEALRSGAQGVRAANPETDAVSVMAGSYFAEALVEAGEPDRAVDELLGAAGGAELPRIEAPIRPYWYEVLTRAELARGMPEAAAGWAVLAERTAADAGGGLAGRKASAMRARAAVEFARGQSSAAAASALASAAEAERAGLPIELGRSLIVAGRALAADGQNARAVSELRRAESRLDACGANRPRDEAARLLRQLGERVSRGGRPSARAQAQAAATLTRHQTQAVVLSVAAGTLSARERQIAELVAAGQTNRQIAAALFVSEKTVESHLTKVLAKLGVPTRAGVGSALRS</sequence>
<evidence type="ECO:0000256" key="1">
    <source>
        <dbReference type="ARBA" id="ARBA00022741"/>
    </source>
</evidence>
<dbReference type="InterPro" id="IPR036388">
    <property type="entry name" value="WH-like_DNA-bd_sf"/>
</dbReference>
<dbReference type="Pfam" id="PF00196">
    <property type="entry name" value="GerE"/>
    <property type="match status" value="1"/>
</dbReference>
<dbReference type="InterPro" id="IPR011990">
    <property type="entry name" value="TPR-like_helical_dom_sf"/>
</dbReference>
<dbReference type="Gene3D" id="1.25.40.10">
    <property type="entry name" value="Tetratricopeptide repeat domain"/>
    <property type="match status" value="1"/>
</dbReference>
<dbReference type="InterPro" id="IPR000792">
    <property type="entry name" value="Tscrpt_reg_LuxR_C"/>
</dbReference>
<dbReference type="GO" id="GO:0005524">
    <property type="term" value="F:ATP binding"/>
    <property type="evidence" value="ECO:0007669"/>
    <property type="project" value="UniProtKB-KW"/>
</dbReference>
<evidence type="ECO:0000313" key="6">
    <source>
        <dbReference type="Proteomes" id="UP000179627"/>
    </source>
</evidence>
<reference evidence="6" key="1">
    <citation type="submission" date="2016-07" db="EMBL/GenBank/DDBJ databases">
        <title>Sequence Frankia sp. strain CcI1.17.</title>
        <authorList>
            <person name="Ghodhbane-Gtari F."/>
            <person name="Swanson E."/>
            <person name="Gueddou A."/>
            <person name="Morris K."/>
            <person name="Hezbri K."/>
            <person name="Ktari A."/>
            <person name="Nouioui I."/>
            <person name="Abebe-Akele F."/>
            <person name="Simpson S."/>
            <person name="Thomas K."/>
            <person name="Gtari M."/>
            <person name="Tisa L.S."/>
            <person name="Hurst S."/>
        </authorList>
    </citation>
    <scope>NUCLEOTIDE SEQUENCE [LARGE SCALE GENOMIC DNA]</scope>
    <source>
        <strain evidence="6">Cc1.17</strain>
    </source>
</reference>
<gene>
    <name evidence="5" type="ORF">CC117_25390</name>
</gene>
<feature type="domain" description="HTH luxR-type" evidence="4">
    <location>
        <begin position="969"/>
        <end position="1032"/>
    </location>
</feature>
<evidence type="ECO:0000256" key="3">
    <source>
        <dbReference type="SAM" id="MobiDB-lite"/>
    </source>
</evidence>
<dbReference type="EMBL" id="MBLM01000142">
    <property type="protein sequence ID" value="OHV31670.1"/>
    <property type="molecule type" value="Genomic_DNA"/>
</dbReference>
<dbReference type="SMART" id="SM00421">
    <property type="entry name" value="HTH_LUXR"/>
    <property type="match status" value="1"/>
</dbReference>
<dbReference type="GO" id="GO:0006355">
    <property type="term" value="P:regulation of DNA-templated transcription"/>
    <property type="evidence" value="ECO:0007669"/>
    <property type="project" value="InterPro"/>
</dbReference>
<dbReference type="Gene3D" id="1.10.10.10">
    <property type="entry name" value="Winged helix-like DNA-binding domain superfamily/Winged helix DNA-binding domain"/>
    <property type="match status" value="1"/>
</dbReference>
<dbReference type="GO" id="GO:0004016">
    <property type="term" value="F:adenylate cyclase activity"/>
    <property type="evidence" value="ECO:0007669"/>
    <property type="project" value="TreeGrafter"/>
</dbReference>
<comment type="caution">
    <text evidence="5">The sequence shown here is derived from an EMBL/GenBank/DDBJ whole genome shotgun (WGS) entry which is preliminary data.</text>
</comment>
<dbReference type="PRINTS" id="PR00038">
    <property type="entry name" value="HTHLUXR"/>
</dbReference>
<evidence type="ECO:0000256" key="2">
    <source>
        <dbReference type="ARBA" id="ARBA00022840"/>
    </source>
</evidence>
<accession>A0A1S1QCF3</accession>
<dbReference type="PANTHER" id="PTHR16305">
    <property type="entry name" value="TESTICULAR SOLUBLE ADENYLYL CYCLASE"/>
    <property type="match status" value="1"/>
</dbReference>
<dbReference type="InterPro" id="IPR016032">
    <property type="entry name" value="Sig_transdc_resp-reg_C-effctor"/>
</dbReference>
<dbReference type="Pfam" id="PF13191">
    <property type="entry name" value="AAA_16"/>
    <property type="match status" value="1"/>
</dbReference>
<dbReference type="AlphaFoldDB" id="A0A1S1QCF3"/>
<proteinExistence type="predicted"/>
<evidence type="ECO:0000259" key="4">
    <source>
        <dbReference type="PROSITE" id="PS50043"/>
    </source>
</evidence>
<protein>
    <submittedName>
        <fullName evidence="5">LuxR family transcriptional regulator</fullName>
    </submittedName>
</protein>
<keyword evidence="6" id="KW-1185">Reference proteome</keyword>
<dbReference type="PROSITE" id="PS50043">
    <property type="entry name" value="HTH_LUXR_2"/>
    <property type="match status" value="1"/>
</dbReference>
<dbReference type="InterPro" id="IPR041664">
    <property type="entry name" value="AAA_16"/>
</dbReference>
<dbReference type="InterPro" id="IPR027417">
    <property type="entry name" value="P-loop_NTPase"/>
</dbReference>
<organism evidence="5 6">
    <name type="scientific">Parafrankia colletiae</name>
    <dbReference type="NCBI Taxonomy" id="573497"/>
    <lineage>
        <taxon>Bacteria</taxon>
        <taxon>Bacillati</taxon>
        <taxon>Actinomycetota</taxon>
        <taxon>Actinomycetes</taxon>
        <taxon>Frankiales</taxon>
        <taxon>Frankiaceae</taxon>
        <taxon>Parafrankia</taxon>
    </lineage>
</organism>
<name>A0A1S1QCF3_9ACTN</name>
<dbReference type="GO" id="GO:0003677">
    <property type="term" value="F:DNA binding"/>
    <property type="evidence" value="ECO:0007669"/>
    <property type="project" value="InterPro"/>
</dbReference>
<dbReference type="SUPFAM" id="SSF48452">
    <property type="entry name" value="TPR-like"/>
    <property type="match status" value="1"/>
</dbReference>
<feature type="region of interest" description="Disordered" evidence="3">
    <location>
        <begin position="282"/>
        <end position="303"/>
    </location>
</feature>
<evidence type="ECO:0000313" key="5">
    <source>
        <dbReference type="EMBL" id="OHV31670.1"/>
    </source>
</evidence>